<evidence type="ECO:0000313" key="2">
    <source>
        <dbReference type="Proteomes" id="UP000383971"/>
    </source>
</evidence>
<name>A0A5E4Y0R6_9BURK</name>
<gene>
    <name evidence="1" type="ORF">PCO31111_04219</name>
</gene>
<proteinExistence type="predicted"/>
<accession>A0A5E4Y0R6</accession>
<organism evidence="1 2">
    <name type="scientific">Pandoraea communis</name>
    <dbReference type="NCBI Taxonomy" id="2508297"/>
    <lineage>
        <taxon>Bacteria</taxon>
        <taxon>Pseudomonadati</taxon>
        <taxon>Pseudomonadota</taxon>
        <taxon>Betaproteobacteria</taxon>
        <taxon>Burkholderiales</taxon>
        <taxon>Burkholderiaceae</taxon>
        <taxon>Pandoraea</taxon>
    </lineage>
</organism>
<dbReference type="AlphaFoldDB" id="A0A5E4Y0R6"/>
<dbReference type="Proteomes" id="UP000383971">
    <property type="component" value="Unassembled WGS sequence"/>
</dbReference>
<evidence type="ECO:0000313" key="1">
    <source>
        <dbReference type="EMBL" id="VVE41878.1"/>
    </source>
</evidence>
<dbReference type="RefSeq" id="WP_150586581.1">
    <property type="nucleotide sequence ID" value="NZ_CABPSE010000017.1"/>
</dbReference>
<reference evidence="1 2" key="1">
    <citation type="submission" date="2019-08" db="EMBL/GenBank/DDBJ databases">
        <authorList>
            <person name="Peeters C."/>
        </authorList>
    </citation>
    <scope>NUCLEOTIDE SEQUENCE [LARGE SCALE GENOMIC DNA]</scope>
    <source>
        <strain evidence="1 2">LMG 31111</strain>
    </source>
</reference>
<sequence>MKGLAQLAGIWCSSPDFHQWLFELGGLPANEDDAIEFVYLACEINSRSELDSNERAARLFVEKVRRPFREWLNGRPAAAPSRQRNK</sequence>
<protein>
    <submittedName>
        <fullName evidence="1">Uncharacterized protein</fullName>
    </submittedName>
</protein>
<keyword evidence="2" id="KW-1185">Reference proteome</keyword>
<dbReference type="EMBL" id="CABPSE010000017">
    <property type="protein sequence ID" value="VVE41878.1"/>
    <property type="molecule type" value="Genomic_DNA"/>
</dbReference>